<evidence type="ECO:0000259" key="7">
    <source>
        <dbReference type="PROSITE" id="PS50850"/>
    </source>
</evidence>
<protein>
    <submittedName>
        <fullName evidence="8">MFS transporter</fullName>
    </submittedName>
</protein>
<organism evidence="8 9">
    <name type="scientific">Aciditerrimonas ferrireducens</name>
    <dbReference type="NCBI Taxonomy" id="667306"/>
    <lineage>
        <taxon>Bacteria</taxon>
        <taxon>Bacillati</taxon>
        <taxon>Actinomycetota</taxon>
        <taxon>Acidimicrobiia</taxon>
        <taxon>Acidimicrobiales</taxon>
        <taxon>Acidimicrobiaceae</taxon>
        <taxon>Aciditerrimonas</taxon>
    </lineage>
</organism>
<proteinExistence type="predicted"/>
<dbReference type="InterPro" id="IPR005829">
    <property type="entry name" value="Sugar_transporter_CS"/>
</dbReference>
<dbReference type="PROSITE" id="PS00217">
    <property type="entry name" value="SUGAR_TRANSPORT_2"/>
    <property type="match status" value="1"/>
</dbReference>
<keyword evidence="9" id="KW-1185">Reference proteome</keyword>
<dbReference type="PANTHER" id="PTHR23508">
    <property type="entry name" value="CARBOXYLIC ACID TRANSPORTER PROTEIN HOMOLOG"/>
    <property type="match status" value="1"/>
</dbReference>
<accession>A0ABV6C2C2</accession>
<keyword evidence="2 6" id="KW-0812">Transmembrane</keyword>
<feature type="transmembrane region" description="Helical" evidence="6">
    <location>
        <begin position="338"/>
        <end position="371"/>
    </location>
</feature>
<dbReference type="EMBL" id="JBHLYQ010000016">
    <property type="protein sequence ID" value="MFC0081122.1"/>
    <property type="molecule type" value="Genomic_DNA"/>
</dbReference>
<feature type="region of interest" description="Disordered" evidence="5">
    <location>
        <begin position="456"/>
        <end position="480"/>
    </location>
</feature>
<comment type="subcellular location">
    <subcellularLocation>
        <location evidence="1">Cell membrane</location>
        <topology evidence="1">Multi-pass membrane protein</topology>
    </subcellularLocation>
</comment>
<name>A0ABV6C2C2_9ACTN</name>
<dbReference type="PROSITE" id="PS50850">
    <property type="entry name" value="MFS"/>
    <property type="match status" value="1"/>
</dbReference>
<feature type="domain" description="Major facilitator superfamily (MFS) profile" evidence="7">
    <location>
        <begin position="27"/>
        <end position="451"/>
    </location>
</feature>
<keyword evidence="4 6" id="KW-0472">Membrane</keyword>
<dbReference type="Gene3D" id="1.20.1250.20">
    <property type="entry name" value="MFS general substrate transporter like domains"/>
    <property type="match status" value="2"/>
</dbReference>
<dbReference type="InterPro" id="IPR005828">
    <property type="entry name" value="MFS_sugar_transport-like"/>
</dbReference>
<evidence type="ECO:0000313" key="9">
    <source>
        <dbReference type="Proteomes" id="UP001589788"/>
    </source>
</evidence>
<evidence type="ECO:0000256" key="5">
    <source>
        <dbReference type="SAM" id="MobiDB-lite"/>
    </source>
</evidence>
<feature type="transmembrane region" description="Helical" evidence="6">
    <location>
        <begin position="419"/>
        <end position="447"/>
    </location>
</feature>
<dbReference type="InterPro" id="IPR036259">
    <property type="entry name" value="MFS_trans_sf"/>
</dbReference>
<keyword evidence="3 6" id="KW-1133">Transmembrane helix</keyword>
<feature type="transmembrane region" description="Helical" evidence="6">
    <location>
        <begin position="182"/>
        <end position="201"/>
    </location>
</feature>
<reference evidence="8 9" key="1">
    <citation type="submission" date="2024-09" db="EMBL/GenBank/DDBJ databases">
        <authorList>
            <person name="Sun Q."/>
            <person name="Mori K."/>
        </authorList>
    </citation>
    <scope>NUCLEOTIDE SEQUENCE [LARGE SCALE GENOMIC DNA]</scope>
    <source>
        <strain evidence="8 9">JCM 15389</strain>
    </source>
</reference>
<feature type="transmembrane region" description="Helical" evidence="6">
    <location>
        <begin position="301"/>
        <end position="326"/>
    </location>
</feature>
<evidence type="ECO:0000256" key="1">
    <source>
        <dbReference type="ARBA" id="ARBA00004651"/>
    </source>
</evidence>
<dbReference type="InterPro" id="IPR020846">
    <property type="entry name" value="MFS_dom"/>
</dbReference>
<dbReference type="RefSeq" id="WP_377788064.1">
    <property type="nucleotide sequence ID" value="NZ_JBHLYQ010000016.1"/>
</dbReference>
<gene>
    <name evidence="8" type="ORF">ACFFRE_02970</name>
</gene>
<evidence type="ECO:0000256" key="4">
    <source>
        <dbReference type="ARBA" id="ARBA00023136"/>
    </source>
</evidence>
<feature type="transmembrane region" description="Helical" evidence="6">
    <location>
        <begin position="39"/>
        <end position="57"/>
    </location>
</feature>
<feature type="transmembrane region" description="Helical" evidence="6">
    <location>
        <begin position="151"/>
        <end position="176"/>
    </location>
</feature>
<evidence type="ECO:0000313" key="8">
    <source>
        <dbReference type="EMBL" id="MFC0081122.1"/>
    </source>
</evidence>
<dbReference type="SUPFAM" id="SSF103473">
    <property type="entry name" value="MFS general substrate transporter"/>
    <property type="match status" value="1"/>
</dbReference>
<evidence type="ECO:0000256" key="3">
    <source>
        <dbReference type="ARBA" id="ARBA00022989"/>
    </source>
</evidence>
<feature type="transmembrane region" description="Helical" evidence="6">
    <location>
        <begin position="63"/>
        <end position="82"/>
    </location>
</feature>
<evidence type="ECO:0000256" key="6">
    <source>
        <dbReference type="SAM" id="Phobius"/>
    </source>
</evidence>
<comment type="caution">
    <text evidence="8">The sequence shown here is derived from an EMBL/GenBank/DDBJ whole genome shotgun (WGS) entry which is preliminary data.</text>
</comment>
<dbReference type="PANTHER" id="PTHR23508:SF10">
    <property type="entry name" value="CARBOXYLIC ACID TRANSPORTER PROTEIN HOMOLOG"/>
    <property type="match status" value="1"/>
</dbReference>
<evidence type="ECO:0000256" key="2">
    <source>
        <dbReference type="ARBA" id="ARBA00022692"/>
    </source>
</evidence>
<dbReference type="Proteomes" id="UP001589788">
    <property type="component" value="Unassembled WGS sequence"/>
</dbReference>
<dbReference type="Pfam" id="PF00083">
    <property type="entry name" value="Sugar_tr"/>
    <property type="match status" value="1"/>
</dbReference>
<feature type="transmembrane region" description="Helical" evidence="6">
    <location>
        <begin position="94"/>
        <end position="112"/>
    </location>
</feature>
<dbReference type="PROSITE" id="PS00216">
    <property type="entry name" value="SUGAR_TRANSPORT_1"/>
    <property type="match status" value="1"/>
</dbReference>
<sequence>MPSQAHQASEVTQALDEATVGRRHWLTVLTAGMGFFTDAYDLFIVGTVTVILTPIFHLSTSQISFLNSASLLASVVGAVSFGPLMDRLGRKRMYGAEVAILVLGALASGLAWNFTSLLVFRLVVGFGIGGDYATSAVITAEYANRRSRGKLVGSVFALQGVGLVAGPAIASAFLAGGVSPGLTWRLLLALGALPAASVVWLRRKVQETPRFSLEVRGDEAAAAAATAWVTGQQPALRTRGVEEGRGGRARPGARPRLTRSPFLLRLVGAAGTWFLMDVAFYGNSVSSPLILARLEPHGSLLHHTLTSLVIFLVAALPGYWLAVALLDRLGRRWIQVQGFAVMALSFALIWLVPAVTATTGAFLGLFALSYFFVEFGPNQTTFVYPAELFPTAVRGTADGIAAAAGKLGAFAGALLVPHLLVWVGLRGVMGVMAGASLVGALLTLVALPEPRGKSLDELGEGTPLATGPALEDPAEALPVG</sequence>
<feature type="transmembrane region" description="Helical" evidence="6">
    <location>
        <begin position="262"/>
        <end position="281"/>
    </location>
</feature>